<comment type="similarity">
    <text evidence="1">Belongs to the NifU family.</text>
</comment>
<dbReference type="Gene3D" id="3.30.300.130">
    <property type="entry name" value="Fe-S cluster assembly (FSCA)"/>
    <property type="match status" value="1"/>
</dbReference>
<proteinExistence type="inferred from homology"/>
<gene>
    <name evidence="2" type="ORF">C4900_12215</name>
</gene>
<evidence type="ECO:0000313" key="2">
    <source>
        <dbReference type="EMBL" id="RCN56550.1"/>
    </source>
</evidence>
<keyword evidence="3" id="KW-1185">Reference proteome</keyword>
<dbReference type="GO" id="GO:0051536">
    <property type="term" value="F:iron-sulfur cluster binding"/>
    <property type="evidence" value="ECO:0007669"/>
    <property type="project" value="InterPro"/>
</dbReference>
<dbReference type="InterPro" id="IPR001075">
    <property type="entry name" value="NIF_FeS_clus_asmbl_NifU_C"/>
</dbReference>
<protein>
    <submittedName>
        <fullName evidence="2">NifU family protein</fullName>
    </submittedName>
</protein>
<organism evidence="2 3">
    <name type="scientific">Acidiferrobacter thiooxydans</name>
    <dbReference type="NCBI Taxonomy" id="163359"/>
    <lineage>
        <taxon>Bacteria</taxon>
        <taxon>Pseudomonadati</taxon>
        <taxon>Pseudomonadota</taxon>
        <taxon>Gammaproteobacteria</taxon>
        <taxon>Acidiferrobacterales</taxon>
        <taxon>Acidiferrobacteraceae</taxon>
        <taxon>Acidiferrobacter</taxon>
    </lineage>
</organism>
<comment type="caution">
    <text evidence="2">The sequence shown here is derived from an EMBL/GenBank/DDBJ whole genome shotgun (WGS) entry which is preliminary data.</text>
</comment>
<accession>A0A1C2G557</accession>
<name>A0A1C2G557_9GAMM</name>
<dbReference type="PANTHER" id="PTHR11178">
    <property type="entry name" value="IRON-SULFUR CLUSTER SCAFFOLD PROTEIN NFU-RELATED"/>
    <property type="match status" value="1"/>
</dbReference>
<evidence type="ECO:0000256" key="1">
    <source>
        <dbReference type="ARBA" id="ARBA00006420"/>
    </source>
</evidence>
<sequence>MPMSEKHRRQAIRFYTEEELDALEETDPDTAYRIARAQALAARERRGPALDAATGPPDQAAVERAIEDVRRILQRDGGDIELVDIVGATVRVRMKGACAGCPNSVLDLRNVVEKVVCAVPGVSSVVNTF</sequence>
<dbReference type="Proteomes" id="UP000253250">
    <property type="component" value="Unassembled WGS sequence"/>
</dbReference>
<dbReference type="PANTHER" id="PTHR11178:SF25">
    <property type="entry name" value="NIFU-LIKE PROTEIN 3, CHLOROPLASTIC"/>
    <property type="match status" value="1"/>
</dbReference>
<dbReference type="STRING" id="163359.A9R16_00430"/>
<dbReference type="AlphaFoldDB" id="A0A1C2G557"/>
<evidence type="ECO:0000313" key="3">
    <source>
        <dbReference type="Proteomes" id="UP000253250"/>
    </source>
</evidence>
<reference evidence="2 3" key="1">
    <citation type="submission" date="2018-02" db="EMBL/GenBank/DDBJ databases">
        <title>Insights into the biology of acidophilic members of the Acidiferrobacteraceae family derived from comparative genomic analyses.</title>
        <authorList>
            <person name="Issotta F."/>
            <person name="Thyssen C."/>
            <person name="Mena C."/>
            <person name="Moya A."/>
            <person name="Bellenberg S."/>
            <person name="Sproer C."/>
            <person name="Covarrubias P.C."/>
            <person name="Sand W."/>
            <person name="Quatrini R."/>
            <person name="Vera M."/>
        </authorList>
    </citation>
    <scope>NUCLEOTIDE SEQUENCE [LARGE SCALE GENOMIC DNA]</scope>
    <source>
        <strain evidence="3">m-1</strain>
    </source>
</reference>
<dbReference type="OrthoDB" id="9798220at2"/>
<dbReference type="SUPFAM" id="SSF117916">
    <property type="entry name" value="Fe-S cluster assembly (FSCA) domain-like"/>
    <property type="match status" value="1"/>
</dbReference>
<dbReference type="Pfam" id="PF01106">
    <property type="entry name" value="NifU"/>
    <property type="match status" value="1"/>
</dbReference>
<dbReference type="GO" id="GO:0016226">
    <property type="term" value="P:iron-sulfur cluster assembly"/>
    <property type="evidence" value="ECO:0007669"/>
    <property type="project" value="InterPro"/>
</dbReference>
<dbReference type="GO" id="GO:0005506">
    <property type="term" value="F:iron ion binding"/>
    <property type="evidence" value="ECO:0007669"/>
    <property type="project" value="InterPro"/>
</dbReference>
<dbReference type="EMBL" id="PSYR01000002">
    <property type="protein sequence ID" value="RCN56550.1"/>
    <property type="molecule type" value="Genomic_DNA"/>
</dbReference>
<dbReference type="InterPro" id="IPR034904">
    <property type="entry name" value="FSCA_dom_sf"/>
</dbReference>